<dbReference type="Proteomes" id="UP000078390">
    <property type="component" value="Unassembled WGS sequence"/>
</dbReference>
<sequence length="114" mass="13297">MSYINLNHLGEKWFELKKQRMKNLLKIAPPDEALYREIMLSLDYPKNKVNFLELALILPYSEIKKLEERKAIEKALLYRAGFTDDRDGLPEDFDFSLIIFVRSNGAGKKFGKKG</sequence>
<accession>A0A179D3L9</accession>
<proteinExistence type="predicted"/>
<keyword evidence="2" id="KW-1185">Reference proteome</keyword>
<comment type="caution">
    <text evidence="1">The sequence shown here is derived from an EMBL/GenBank/DDBJ whole genome shotgun (WGS) entry which is preliminary data.</text>
</comment>
<evidence type="ECO:0000313" key="2">
    <source>
        <dbReference type="Proteomes" id="UP000078390"/>
    </source>
</evidence>
<dbReference type="EMBL" id="LWLG01000008">
    <property type="protein sequence ID" value="OAQ20636.1"/>
    <property type="molecule type" value="Genomic_DNA"/>
</dbReference>
<protein>
    <submittedName>
        <fullName evidence="1">Uncharacterized protein</fullName>
    </submittedName>
</protein>
<evidence type="ECO:0000313" key="1">
    <source>
        <dbReference type="EMBL" id="OAQ20636.1"/>
    </source>
</evidence>
<organism evidence="1 2">
    <name type="scientific">Thermosulfurimonas dismutans</name>
    <dbReference type="NCBI Taxonomy" id="999894"/>
    <lineage>
        <taxon>Bacteria</taxon>
        <taxon>Pseudomonadati</taxon>
        <taxon>Thermodesulfobacteriota</taxon>
        <taxon>Thermodesulfobacteria</taxon>
        <taxon>Thermodesulfobacteriales</taxon>
        <taxon>Thermodesulfobacteriaceae</taxon>
        <taxon>Thermosulfurimonas</taxon>
    </lineage>
</organism>
<dbReference type="RefSeq" id="WP_068670421.1">
    <property type="nucleotide sequence ID" value="NZ_LWLG01000008.1"/>
</dbReference>
<reference evidence="1 2" key="1">
    <citation type="submission" date="2016-04" db="EMBL/GenBank/DDBJ databases">
        <title>Genome analysis of Thermosulfurimonas dismutans, the first thermophilic sulfur-disproportionating bacterium of the phylum Thermodesulfobacteria.</title>
        <authorList>
            <person name="Mardanov A.V."/>
            <person name="Beletsky A.V."/>
            <person name="Kadnikov V.V."/>
            <person name="Slobodkin A.I."/>
            <person name="Ravin N.V."/>
        </authorList>
    </citation>
    <scope>NUCLEOTIDE SEQUENCE [LARGE SCALE GENOMIC DNA]</scope>
    <source>
        <strain evidence="1 2">S95</strain>
    </source>
</reference>
<name>A0A179D3L9_9BACT</name>
<gene>
    <name evidence="1" type="ORF">TDIS_1251</name>
</gene>
<dbReference type="PATRIC" id="fig|999894.6.peg.1249"/>
<dbReference type="STRING" id="999894.TDIS_1251"/>
<dbReference type="AlphaFoldDB" id="A0A179D3L9"/>